<evidence type="ECO:0000259" key="1">
    <source>
        <dbReference type="Pfam" id="PF25597"/>
    </source>
</evidence>
<dbReference type="Proteomes" id="UP000015102">
    <property type="component" value="Unassembled WGS sequence"/>
</dbReference>
<dbReference type="AlphaFoldDB" id="T1GX32"/>
<proteinExistence type="predicted"/>
<dbReference type="EMBL" id="CAQQ02373970">
    <property type="status" value="NOT_ANNOTATED_CDS"/>
    <property type="molecule type" value="Genomic_DNA"/>
</dbReference>
<accession>T1GX32</accession>
<sequence>MVQVPDEKRKKLDNKAWTGIIIGCSEDSKGYRIFDPCTKKICISRNEGVFYYKSEDFLKHISINEDQNVVYFDSRSVVDLAILFYLMKELQ</sequence>
<feature type="domain" description="Retroviral polymerase SH3-like" evidence="1">
    <location>
        <begin position="2"/>
        <end position="46"/>
    </location>
</feature>
<name>T1GX32_MEGSC</name>
<dbReference type="Pfam" id="PF25597">
    <property type="entry name" value="SH3_retrovirus"/>
    <property type="match status" value="1"/>
</dbReference>
<dbReference type="EnsemblMetazoa" id="MESCA008370-RA">
    <property type="protein sequence ID" value="MESCA008370-PA"/>
    <property type="gene ID" value="MESCA008370"/>
</dbReference>
<reference evidence="2" key="2">
    <citation type="submission" date="2015-06" db="UniProtKB">
        <authorList>
            <consortium name="EnsemblMetazoa"/>
        </authorList>
    </citation>
    <scope>IDENTIFICATION</scope>
</reference>
<reference evidence="3" key="1">
    <citation type="submission" date="2013-02" db="EMBL/GenBank/DDBJ databases">
        <authorList>
            <person name="Hughes D."/>
        </authorList>
    </citation>
    <scope>NUCLEOTIDE SEQUENCE</scope>
    <source>
        <strain>Durham</strain>
        <strain evidence="3">NC isolate 2 -- Noor lab</strain>
    </source>
</reference>
<protein>
    <recommendedName>
        <fullName evidence="1">Retroviral polymerase SH3-like domain-containing protein</fullName>
    </recommendedName>
</protein>
<evidence type="ECO:0000313" key="2">
    <source>
        <dbReference type="EnsemblMetazoa" id="MESCA008370-PA"/>
    </source>
</evidence>
<dbReference type="HOGENOM" id="CLU_2429563_0_0_1"/>
<keyword evidence="3" id="KW-1185">Reference proteome</keyword>
<evidence type="ECO:0000313" key="3">
    <source>
        <dbReference type="Proteomes" id="UP000015102"/>
    </source>
</evidence>
<dbReference type="InterPro" id="IPR057670">
    <property type="entry name" value="SH3_retrovirus"/>
</dbReference>
<organism evidence="2 3">
    <name type="scientific">Megaselia scalaris</name>
    <name type="common">Humpbacked fly</name>
    <name type="synonym">Phora scalaris</name>
    <dbReference type="NCBI Taxonomy" id="36166"/>
    <lineage>
        <taxon>Eukaryota</taxon>
        <taxon>Metazoa</taxon>
        <taxon>Ecdysozoa</taxon>
        <taxon>Arthropoda</taxon>
        <taxon>Hexapoda</taxon>
        <taxon>Insecta</taxon>
        <taxon>Pterygota</taxon>
        <taxon>Neoptera</taxon>
        <taxon>Endopterygota</taxon>
        <taxon>Diptera</taxon>
        <taxon>Brachycera</taxon>
        <taxon>Muscomorpha</taxon>
        <taxon>Platypezoidea</taxon>
        <taxon>Phoridae</taxon>
        <taxon>Megaseliini</taxon>
        <taxon>Megaselia</taxon>
    </lineage>
</organism>